<proteinExistence type="predicted"/>
<reference evidence="1" key="2">
    <citation type="submission" date="2020-09" db="EMBL/GenBank/DDBJ databases">
        <authorList>
            <person name="Sun Q."/>
            <person name="Sedlacek I."/>
        </authorList>
    </citation>
    <scope>NUCLEOTIDE SEQUENCE</scope>
    <source>
        <strain evidence="1">CCM 7664</strain>
    </source>
</reference>
<comment type="caution">
    <text evidence="1">The sequence shown here is derived from an EMBL/GenBank/DDBJ whole genome shotgun (WGS) entry which is preliminary data.</text>
</comment>
<organism evidence="1 2">
    <name type="scientific">Oxalicibacterium solurbis</name>
    <dbReference type="NCBI Taxonomy" id="69280"/>
    <lineage>
        <taxon>Bacteria</taxon>
        <taxon>Pseudomonadati</taxon>
        <taxon>Pseudomonadota</taxon>
        <taxon>Betaproteobacteria</taxon>
        <taxon>Burkholderiales</taxon>
        <taxon>Oxalobacteraceae</taxon>
        <taxon>Oxalicibacterium</taxon>
    </lineage>
</organism>
<dbReference type="Gene3D" id="1.25.40.380">
    <property type="entry name" value="Protein of unknown function DUF1810"/>
    <property type="match status" value="1"/>
</dbReference>
<evidence type="ECO:0000313" key="2">
    <source>
        <dbReference type="Proteomes" id="UP000627205"/>
    </source>
</evidence>
<name>A0A8J3B4R5_9BURK</name>
<protein>
    <submittedName>
        <fullName evidence="1">Calpastatin</fullName>
    </submittedName>
</protein>
<sequence>MNADRFNLQRFVDAQNDVYEEVLVELAHGRKTTHWMWFVFPQLRALGRSVTAHYYGIASAEEAVTYLRHPLLGARLRQCVDLLLTLNMSNPHGIFGSPDDLKLRSCLTLFDAVAPDESRFKEALDRFYPDGPDGETLGLLTE</sequence>
<dbReference type="InterPro" id="IPR036287">
    <property type="entry name" value="Rv1873-like_sf"/>
</dbReference>
<accession>A0A8J3B4R5</accession>
<gene>
    <name evidence="1" type="ORF">GCM10011430_19530</name>
</gene>
<keyword evidence="2" id="KW-1185">Reference proteome</keyword>
<dbReference type="InterPro" id="IPR014937">
    <property type="entry name" value="DUF1810"/>
</dbReference>
<dbReference type="Pfam" id="PF08837">
    <property type="entry name" value="DUF1810"/>
    <property type="match status" value="1"/>
</dbReference>
<dbReference type="EMBL" id="BMDP01000003">
    <property type="protein sequence ID" value="GGI54779.1"/>
    <property type="molecule type" value="Genomic_DNA"/>
</dbReference>
<evidence type="ECO:0000313" key="1">
    <source>
        <dbReference type="EMBL" id="GGI54779.1"/>
    </source>
</evidence>
<dbReference type="SUPFAM" id="SSF140736">
    <property type="entry name" value="Rv1873-like"/>
    <property type="match status" value="1"/>
</dbReference>
<dbReference type="Proteomes" id="UP000627205">
    <property type="component" value="Unassembled WGS sequence"/>
</dbReference>
<dbReference type="AlphaFoldDB" id="A0A8J3B4R5"/>
<dbReference type="PIRSF" id="PIRSF008546">
    <property type="entry name" value="UCP008546"/>
    <property type="match status" value="1"/>
</dbReference>
<reference evidence="1" key="1">
    <citation type="journal article" date="2014" name="Int. J. Syst. Evol. Microbiol.">
        <title>Complete genome sequence of Corynebacterium casei LMG S-19264T (=DSM 44701T), isolated from a smear-ripened cheese.</title>
        <authorList>
            <consortium name="US DOE Joint Genome Institute (JGI-PGF)"/>
            <person name="Walter F."/>
            <person name="Albersmeier A."/>
            <person name="Kalinowski J."/>
            <person name="Ruckert C."/>
        </authorList>
    </citation>
    <scope>NUCLEOTIDE SEQUENCE</scope>
    <source>
        <strain evidence="1">CCM 7664</strain>
    </source>
</reference>